<organism evidence="2 3">
    <name type="scientific">Argiope bruennichi</name>
    <name type="common">Wasp spider</name>
    <name type="synonym">Aranea bruennichi</name>
    <dbReference type="NCBI Taxonomy" id="94029"/>
    <lineage>
        <taxon>Eukaryota</taxon>
        <taxon>Metazoa</taxon>
        <taxon>Ecdysozoa</taxon>
        <taxon>Arthropoda</taxon>
        <taxon>Chelicerata</taxon>
        <taxon>Arachnida</taxon>
        <taxon>Araneae</taxon>
        <taxon>Araneomorphae</taxon>
        <taxon>Entelegynae</taxon>
        <taxon>Araneoidea</taxon>
        <taxon>Araneidae</taxon>
        <taxon>Argiope</taxon>
    </lineage>
</organism>
<sequence>MTRQLHQPHASLDHFGFGDDSLHVFGGGGPGATPNGSQPHTVQQHHREASAGSLQAQCHLGILNFIQGNWLFIQGN</sequence>
<evidence type="ECO:0000313" key="3">
    <source>
        <dbReference type="Proteomes" id="UP000807504"/>
    </source>
</evidence>
<dbReference type="Proteomes" id="UP000807504">
    <property type="component" value="Unassembled WGS sequence"/>
</dbReference>
<evidence type="ECO:0000256" key="1">
    <source>
        <dbReference type="SAM" id="MobiDB-lite"/>
    </source>
</evidence>
<accession>A0A8T0F9R6</accession>
<keyword evidence="3" id="KW-1185">Reference proteome</keyword>
<feature type="region of interest" description="Disordered" evidence="1">
    <location>
        <begin position="21"/>
        <end position="50"/>
    </location>
</feature>
<dbReference type="EMBL" id="JABXBU010000015">
    <property type="protein sequence ID" value="KAF8786945.1"/>
    <property type="molecule type" value="Genomic_DNA"/>
</dbReference>
<gene>
    <name evidence="2" type="ORF">HNY73_008591</name>
</gene>
<evidence type="ECO:0000313" key="2">
    <source>
        <dbReference type="EMBL" id="KAF8786945.1"/>
    </source>
</evidence>
<dbReference type="AlphaFoldDB" id="A0A8T0F9R6"/>
<reference evidence="2" key="1">
    <citation type="journal article" date="2020" name="bioRxiv">
        <title>Chromosome-level reference genome of the European wasp spider Argiope bruennichi: a resource for studies on range expansion and evolutionary adaptation.</title>
        <authorList>
            <person name="Sheffer M.M."/>
            <person name="Hoppe A."/>
            <person name="Krehenwinkel H."/>
            <person name="Uhl G."/>
            <person name="Kuss A.W."/>
            <person name="Jensen L."/>
            <person name="Jensen C."/>
            <person name="Gillespie R.G."/>
            <person name="Hoff K.J."/>
            <person name="Prost S."/>
        </authorList>
    </citation>
    <scope>NUCLEOTIDE SEQUENCE</scope>
</reference>
<comment type="caution">
    <text evidence="2">The sequence shown here is derived from an EMBL/GenBank/DDBJ whole genome shotgun (WGS) entry which is preliminary data.</text>
</comment>
<protein>
    <submittedName>
        <fullName evidence="2">Uncharacterized protein</fullName>
    </submittedName>
</protein>
<name>A0A8T0F9R6_ARGBR</name>
<reference evidence="2" key="2">
    <citation type="submission" date="2020-06" db="EMBL/GenBank/DDBJ databases">
        <authorList>
            <person name="Sheffer M."/>
        </authorList>
    </citation>
    <scope>NUCLEOTIDE SEQUENCE</scope>
</reference>
<proteinExistence type="predicted"/>